<evidence type="ECO:0000256" key="9">
    <source>
        <dbReference type="HAMAP-Rule" id="MF_00422"/>
    </source>
</evidence>
<organism evidence="10 11">
    <name type="scientific">Buchnera aphidicola</name>
    <name type="common">Macrosiphum gaurae</name>
    <dbReference type="NCBI Taxonomy" id="2315801"/>
    <lineage>
        <taxon>Bacteria</taxon>
        <taxon>Pseudomonadati</taxon>
        <taxon>Pseudomonadota</taxon>
        <taxon>Gammaproteobacteria</taxon>
        <taxon>Enterobacterales</taxon>
        <taxon>Erwiniaceae</taxon>
        <taxon>Buchnera</taxon>
    </lineage>
</organism>
<dbReference type="Gene3D" id="1.20.5.1030">
    <property type="entry name" value="Preprotein translocase secy subunit"/>
    <property type="match status" value="1"/>
</dbReference>
<keyword evidence="7 9" id="KW-0811">Translocation</keyword>
<keyword evidence="3 9" id="KW-1003">Cell membrane</keyword>
<evidence type="ECO:0000313" key="11">
    <source>
        <dbReference type="Proteomes" id="UP000298716"/>
    </source>
</evidence>
<evidence type="ECO:0000256" key="1">
    <source>
        <dbReference type="ARBA" id="ARBA00004370"/>
    </source>
</evidence>
<evidence type="ECO:0000256" key="6">
    <source>
        <dbReference type="ARBA" id="ARBA00022989"/>
    </source>
</evidence>
<feature type="transmembrane region" description="Helical" evidence="9">
    <location>
        <begin position="44"/>
        <end position="69"/>
    </location>
</feature>
<dbReference type="PANTHER" id="PTHR33910">
    <property type="entry name" value="PROTEIN TRANSLOCASE SUBUNIT SECE"/>
    <property type="match status" value="1"/>
</dbReference>
<keyword evidence="2 9" id="KW-0813">Transport</keyword>
<dbReference type="GO" id="GO:0006605">
    <property type="term" value="P:protein targeting"/>
    <property type="evidence" value="ECO:0007669"/>
    <property type="project" value="UniProtKB-UniRule"/>
</dbReference>
<dbReference type="PRINTS" id="PR01650">
    <property type="entry name" value="SECETRNLCASE"/>
</dbReference>
<name>A0A4D6Y9P7_9GAMM</name>
<dbReference type="Pfam" id="PF00584">
    <property type="entry name" value="SecE"/>
    <property type="match status" value="1"/>
</dbReference>
<evidence type="ECO:0000313" key="10">
    <source>
        <dbReference type="EMBL" id="QCI22510.1"/>
    </source>
</evidence>
<proteinExistence type="inferred from homology"/>
<keyword evidence="4 9" id="KW-0812">Transmembrane</keyword>
<accession>A0A4D6Y9P7</accession>
<dbReference type="GO" id="GO:0008320">
    <property type="term" value="F:protein transmembrane transporter activity"/>
    <property type="evidence" value="ECO:0007669"/>
    <property type="project" value="UniProtKB-UniRule"/>
</dbReference>
<comment type="caution">
    <text evidence="9">Lacks conserved residue(s) required for the propagation of feature annotation.</text>
</comment>
<dbReference type="NCBIfam" id="TIGR00964">
    <property type="entry name" value="secE_bact"/>
    <property type="match status" value="1"/>
</dbReference>
<feature type="transmembrane region" description="Helical" evidence="9">
    <location>
        <begin position="90"/>
        <end position="123"/>
    </location>
</feature>
<dbReference type="GO" id="GO:0065002">
    <property type="term" value="P:intracellular protein transmembrane transport"/>
    <property type="evidence" value="ECO:0007669"/>
    <property type="project" value="UniProtKB-UniRule"/>
</dbReference>
<comment type="function">
    <text evidence="9">Essential subunit of the Sec protein translocation channel SecYEG. Clamps together the 2 halves of SecY. May contact the channel plug during translocation.</text>
</comment>
<keyword evidence="5 9" id="KW-0653">Protein transport</keyword>
<keyword evidence="8 9" id="KW-0472">Membrane</keyword>
<reference evidence="10 11" key="1">
    <citation type="submission" date="2018-12" db="EMBL/GenBank/DDBJ databases">
        <authorList>
            <person name="Chong R.A."/>
        </authorList>
    </citation>
    <scope>NUCLEOTIDE SEQUENCE [LARGE SCALE GENOMIC DNA]</scope>
    <source>
        <strain evidence="10 11">Mga</strain>
    </source>
</reference>
<protein>
    <recommendedName>
        <fullName evidence="9">Protein translocase subunit SecE</fullName>
    </recommendedName>
</protein>
<dbReference type="Proteomes" id="UP000298716">
    <property type="component" value="Chromosome"/>
</dbReference>
<dbReference type="InterPro" id="IPR038379">
    <property type="entry name" value="SecE_sf"/>
</dbReference>
<dbReference type="GO" id="GO:0009306">
    <property type="term" value="P:protein secretion"/>
    <property type="evidence" value="ECO:0007669"/>
    <property type="project" value="UniProtKB-UniRule"/>
</dbReference>
<dbReference type="EMBL" id="CP034867">
    <property type="protein sequence ID" value="QCI22510.1"/>
    <property type="molecule type" value="Genomic_DNA"/>
</dbReference>
<dbReference type="RefSeq" id="WP_158354420.1">
    <property type="nucleotide sequence ID" value="NZ_CP034867.1"/>
</dbReference>
<evidence type="ECO:0000256" key="3">
    <source>
        <dbReference type="ARBA" id="ARBA00022475"/>
    </source>
</evidence>
<dbReference type="HAMAP" id="MF_00422">
    <property type="entry name" value="SecE"/>
    <property type="match status" value="1"/>
</dbReference>
<evidence type="ECO:0000256" key="8">
    <source>
        <dbReference type="ARBA" id="ARBA00023136"/>
    </source>
</evidence>
<comment type="subcellular location">
    <subcellularLocation>
        <location evidence="1">Membrane</location>
    </subcellularLocation>
</comment>
<keyword evidence="6 9" id="KW-1133">Transmembrane helix</keyword>
<comment type="similarity">
    <text evidence="9">Belongs to the SecE/SEC61-gamma family.</text>
</comment>
<comment type="subunit">
    <text evidence="9">Component of the Sec protein translocase complex. Heterotrimer consisting of SecY, SecE and SecG subunits. The heterotrimers can form oligomers, although 1 heterotrimer is thought to be able to translocate proteins. Interacts with the ribosome. Interacts with SecDF, and other proteins may be involved. Interacts with SecA.</text>
</comment>
<dbReference type="AlphaFoldDB" id="A0A4D6Y9P7"/>
<feature type="transmembrane region" description="Helical" evidence="9">
    <location>
        <begin position="20"/>
        <end position="38"/>
    </location>
</feature>
<reference evidence="10 11" key="2">
    <citation type="submission" date="2019-05" db="EMBL/GenBank/DDBJ databases">
        <title>Genome evolution of the obligate endosymbiont Buchnera aphidicola.</title>
        <authorList>
            <person name="Moran N.A."/>
        </authorList>
    </citation>
    <scope>NUCLEOTIDE SEQUENCE [LARGE SCALE GENOMIC DNA]</scope>
    <source>
        <strain evidence="10 11">Mga</strain>
    </source>
</reference>
<evidence type="ECO:0000256" key="2">
    <source>
        <dbReference type="ARBA" id="ARBA00022448"/>
    </source>
</evidence>
<evidence type="ECO:0000256" key="5">
    <source>
        <dbReference type="ARBA" id="ARBA00022927"/>
    </source>
</evidence>
<evidence type="ECO:0000256" key="7">
    <source>
        <dbReference type="ARBA" id="ARBA00023010"/>
    </source>
</evidence>
<dbReference type="GO" id="GO:0005886">
    <property type="term" value="C:plasma membrane"/>
    <property type="evidence" value="ECO:0007669"/>
    <property type="project" value="UniProtKB-UniRule"/>
</dbReference>
<dbReference type="InterPro" id="IPR001901">
    <property type="entry name" value="Translocase_SecE/Sec61-g"/>
</dbReference>
<dbReference type="OrthoDB" id="9806365at2"/>
<dbReference type="PANTHER" id="PTHR33910:SF1">
    <property type="entry name" value="PROTEIN TRANSLOCASE SUBUNIT SECE"/>
    <property type="match status" value="1"/>
</dbReference>
<sequence>MNKNNYKRHKFKILEKIKWLFISIFLILSFFINCYFYKKKLFIRILIISFLILSAIVTLMYTKIGKNIFSYIIMSKKEMQKIIWPKYNETLYTTLIVISVTIIMSLLLWGVDSIIFHLIAFIISLRF</sequence>
<dbReference type="InterPro" id="IPR005807">
    <property type="entry name" value="SecE_bac"/>
</dbReference>
<gene>
    <name evidence="9 10" type="primary">secE</name>
    <name evidence="10" type="ORF">D9V72_00200</name>
</gene>
<dbReference type="GO" id="GO:0043952">
    <property type="term" value="P:protein transport by the Sec complex"/>
    <property type="evidence" value="ECO:0007669"/>
    <property type="project" value="UniProtKB-UniRule"/>
</dbReference>
<evidence type="ECO:0000256" key="4">
    <source>
        <dbReference type="ARBA" id="ARBA00022692"/>
    </source>
</evidence>